<dbReference type="STRING" id="1157490.EL26_14735"/>
<dbReference type="AlphaFoldDB" id="A0A074LMZ7"/>
<dbReference type="OrthoDB" id="2381824at2"/>
<evidence type="ECO:0000313" key="2">
    <source>
        <dbReference type="Proteomes" id="UP000027931"/>
    </source>
</evidence>
<dbReference type="Proteomes" id="UP000027931">
    <property type="component" value="Unassembled WGS sequence"/>
</dbReference>
<comment type="caution">
    <text evidence="1">The sequence shown here is derived from an EMBL/GenBank/DDBJ whole genome shotgun (WGS) entry which is preliminary data.</text>
</comment>
<sequence length="105" mass="11682">MQPQQHLQRYQQKAGEVEQATRSLINSALFYLGDPSLPDSLGNARRCLETAKYVLEGLYVPTSPAESPQALNHAGNQQWPAGVVESWGFVNNTDTEPGDYPYYPI</sequence>
<dbReference type="RefSeq" id="WP_038090034.1">
    <property type="nucleotide sequence ID" value="NZ_JMIR01000021.1"/>
</dbReference>
<protein>
    <submittedName>
        <fullName evidence="1">Uncharacterized protein</fullName>
    </submittedName>
</protein>
<proteinExistence type="predicted"/>
<reference evidence="1 2" key="1">
    <citation type="journal article" date="2013" name="Int. J. Syst. Evol. Microbiol.">
        <title>Tumebacillus flagellatus sp. nov., an alpha-amylase/pullulanase-producing bacterium isolated from cassava wastewater.</title>
        <authorList>
            <person name="Wang Q."/>
            <person name="Xie N."/>
            <person name="Qin Y."/>
            <person name="Shen N."/>
            <person name="Zhu J."/>
            <person name="Mi H."/>
            <person name="Huang R."/>
        </authorList>
    </citation>
    <scope>NUCLEOTIDE SEQUENCE [LARGE SCALE GENOMIC DNA]</scope>
    <source>
        <strain evidence="1 2">GST4</strain>
    </source>
</reference>
<keyword evidence="2" id="KW-1185">Reference proteome</keyword>
<name>A0A074LMZ7_9BACL</name>
<accession>A0A074LMZ7</accession>
<gene>
    <name evidence="1" type="ORF">EL26_14735</name>
</gene>
<dbReference type="EMBL" id="JMIR01000021">
    <property type="protein sequence ID" value="KEO82494.1"/>
    <property type="molecule type" value="Genomic_DNA"/>
</dbReference>
<organism evidence="1 2">
    <name type="scientific">Tumebacillus flagellatus</name>
    <dbReference type="NCBI Taxonomy" id="1157490"/>
    <lineage>
        <taxon>Bacteria</taxon>
        <taxon>Bacillati</taxon>
        <taxon>Bacillota</taxon>
        <taxon>Bacilli</taxon>
        <taxon>Bacillales</taxon>
        <taxon>Alicyclobacillaceae</taxon>
        <taxon>Tumebacillus</taxon>
    </lineage>
</organism>
<evidence type="ECO:0000313" key="1">
    <source>
        <dbReference type="EMBL" id="KEO82494.1"/>
    </source>
</evidence>